<organism evidence="1">
    <name type="scientific">Eucalyptus grandis</name>
    <name type="common">Flooded gum</name>
    <dbReference type="NCBI Taxonomy" id="71139"/>
    <lineage>
        <taxon>Eukaryota</taxon>
        <taxon>Viridiplantae</taxon>
        <taxon>Streptophyta</taxon>
        <taxon>Embryophyta</taxon>
        <taxon>Tracheophyta</taxon>
        <taxon>Spermatophyta</taxon>
        <taxon>Magnoliopsida</taxon>
        <taxon>eudicotyledons</taxon>
        <taxon>Gunneridae</taxon>
        <taxon>Pentapetalae</taxon>
        <taxon>rosids</taxon>
        <taxon>malvids</taxon>
        <taxon>Myrtales</taxon>
        <taxon>Myrtaceae</taxon>
        <taxon>Myrtoideae</taxon>
        <taxon>Eucalypteae</taxon>
        <taxon>Eucalyptus</taxon>
    </lineage>
</organism>
<reference evidence="1" key="1">
    <citation type="submission" date="2013-07" db="EMBL/GenBank/DDBJ databases">
        <title>The genome of Eucalyptus grandis.</title>
        <authorList>
            <person name="Schmutz J."/>
            <person name="Hayes R."/>
            <person name="Myburg A."/>
            <person name="Tuskan G."/>
            <person name="Grattapaglia D."/>
            <person name="Rokhsar D.S."/>
        </authorList>
    </citation>
    <scope>NUCLEOTIDE SEQUENCE</scope>
    <source>
        <tissue evidence="1">Leaf extractions</tissue>
    </source>
</reference>
<proteinExistence type="predicted"/>
<sequence length="93" mass="10015">MKGEHRVPALGSVDCGPVEHANTTSIAMGTVALSCGQRAEPQQGGLCSLFDSRVRINSPDCSYHCRLRPYPNPNDPPAPFLLLDSSDTSNYLI</sequence>
<name>A0A059BSC9_EUCGR</name>
<dbReference type="InParanoid" id="A0A059BSC9"/>
<dbReference type="PROSITE" id="PS51257">
    <property type="entry name" value="PROKAR_LIPOPROTEIN"/>
    <property type="match status" value="1"/>
</dbReference>
<protein>
    <submittedName>
        <fullName evidence="1">Uncharacterized protein</fullName>
    </submittedName>
</protein>
<dbReference type="Gramene" id="KCW68856">
    <property type="protein sequence ID" value="KCW68856"/>
    <property type="gene ID" value="EUGRSUZ_F02451"/>
</dbReference>
<accession>A0A059BSC9</accession>
<gene>
    <name evidence="1" type="ORF">EUGRSUZ_F02451</name>
</gene>
<dbReference type="AlphaFoldDB" id="A0A059BSC9"/>
<evidence type="ECO:0000313" key="1">
    <source>
        <dbReference type="EMBL" id="KCW68856.1"/>
    </source>
</evidence>
<dbReference type="EMBL" id="KK198758">
    <property type="protein sequence ID" value="KCW68856.1"/>
    <property type="molecule type" value="Genomic_DNA"/>
</dbReference>